<evidence type="ECO:0000313" key="2">
    <source>
        <dbReference type="EMBL" id="WMB27831.1"/>
    </source>
</evidence>
<protein>
    <submittedName>
        <fullName evidence="2">Uncharacterized protein</fullName>
    </submittedName>
</protein>
<dbReference type="Proteomes" id="UP001238096">
    <property type="component" value="Chromosome"/>
</dbReference>
<dbReference type="EMBL" id="CP110509">
    <property type="protein sequence ID" value="WMB27831.1"/>
    <property type="molecule type" value="Genomic_DNA"/>
</dbReference>
<name>A0ABY9LG01_9STRE</name>
<reference evidence="3" key="1">
    <citation type="submission" date="2022-10" db="EMBL/GenBank/DDBJ databases">
        <title>Streptococcus didelphis as causative of fatal infections in opossums (Didelphis albiventris).</title>
        <authorList>
            <person name="Breyer G.M."/>
            <person name="Da Silva M.E.R.J."/>
            <person name="Siqueira F.M."/>
        </authorList>
    </citation>
    <scope>NUCLEOTIDE SEQUENCE [LARGE SCALE GENOMIC DNA]</scope>
    <source>
        <strain evidence="3">LBVP101/21</strain>
    </source>
</reference>
<keyword evidence="3" id="KW-1185">Reference proteome</keyword>
<keyword evidence="1" id="KW-1133">Transmembrane helix</keyword>
<feature type="transmembrane region" description="Helical" evidence="1">
    <location>
        <begin position="86"/>
        <end position="105"/>
    </location>
</feature>
<evidence type="ECO:0000313" key="3">
    <source>
        <dbReference type="Proteomes" id="UP001238096"/>
    </source>
</evidence>
<keyword evidence="1" id="KW-0812">Transmembrane</keyword>
<gene>
    <name evidence="2" type="ORF">N1496_07175</name>
</gene>
<keyword evidence="1" id="KW-0472">Membrane</keyword>
<sequence length="112" mass="12618">MILFIGSLPVIGISFIINRLIGKKFFLLLINFLLTFPSAILAVNKAWVFFPWSYNLRILTPIIKVHPNGTFLEKGSPFLDMNSVNIGIALSIGVYIMSVVILLIFKRSKAYD</sequence>
<organism evidence="2 3">
    <name type="scientific">Streptococcus didelphis</name>
    <dbReference type="NCBI Taxonomy" id="102886"/>
    <lineage>
        <taxon>Bacteria</taxon>
        <taxon>Bacillati</taxon>
        <taxon>Bacillota</taxon>
        <taxon>Bacilli</taxon>
        <taxon>Lactobacillales</taxon>
        <taxon>Streptococcaceae</taxon>
        <taxon>Streptococcus</taxon>
    </lineage>
</organism>
<accession>A0ABY9LG01</accession>
<proteinExistence type="predicted"/>
<feature type="transmembrane region" description="Helical" evidence="1">
    <location>
        <begin position="25"/>
        <end position="50"/>
    </location>
</feature>
<dbReference type="RefSeq" id="WP_306675774.1">
    <property type="nucleotide sequence ID" value="NZ_CP110509.1"/>
</dbReference>
<evidence type="ECO:0000256" key="1">
    <source>
        <dbReference type="SAM" id="Phobius"/>
    </source>
</evidence>